<comment type="caution">
    <text evidence="5">The sequence shown here is derived from an EMBL/GenBank/DDBJ whole genome shotgun (WGS) entry which is preliminary data.</text>
</comment>
<keyword evidence="3" id="KW-0067">ATP-binding</keyword>
<accession>A0A0M1VW80</accession>
<proteinExistence type="predicted"/>
<evidence type="ECO:0000313" key="6">
    <source>
        <dbReference type="Proteomes" id="UP000004925"/>
    </source>
</evidence>
<evidence type="ECO:0000256" key="2">
    <source>
        <dbReference type="ARBA" id="ARBA00022741"/>
    </source>
</evidence>
<dbReference type="Gene3D" id="3.40.50.300">
    <property type="entry name" value="P-loop containing nucleotide triphosphate hydrolases"/>
    <property type="match status" value="1"/>
</dbReference>
<organism evidence="5 6">
    <name type="scientific">Fusobacterium vincentii 4_1_13</name>
    <dbReference type="NCBI Taxonomy" id="469606"/>
    <lineage>
        <taxon>Bacteria</taxon>
        <taxon>Fusobacteriati</taxon>
        <taxon>Fusobacteriota</taxon>
        <taxon>Fusobacteriia</taxon>
        <taxon>Fusobacteriales</taxon>
        <taxon>Fusobacteriaceae</taxon>
        <taxon>Fusobacterium</taxon>
    </lineage>
</organism>
<dbReference type="CDD" id="cd03214">
    <property type="entry name" value="ABC_Iron-Siderophores_B12_Hemin"/>
    <property type="match status" value="1"/>
</dbReference>
<dbReference type="Proteomes" id="UP000004925">
    <property type="component" value="Unassembled WGS sequence"/>
</dbReference>
<feature type="domain" description="ABC transporter" evidence="4">
    <location>
        <begin position="5"/>
        <end position="240"/>
    </location>
</feature>
<dbReference type="InterPro" id="IPR027417">
    <property type="entry name" value="P-loop_NTPase"/>
</dbReference>
<protein>
    <recommendedName>
        <fullName evidence="4">ABC transporter domain-containing protein</fullName>
    </recommendedName>
</protein>
<dbReference type="PANTHER" id="PTHR43850:SF2">
    <property type="entry name" value="ABC TRANSPORTER ATP-BINDING PROTEIN MA_4021-RELATED"/>
    <property type="match status" value="1"/>
</dbReference>
<dbReference type="InterPro" id="IPR003593">
    <property type="entry name" value="AAA+_ATPase"/>
</dbReference>
<dbReference type="Pfam" id="PF00005">
    <property type="entry name" value="ABC_tran"/>
    <property type="match status" value="1"/>
</dbReference>
<dbReference type="FunFam" id="3.40.50.300:FF:000134">
    <property type="entry name" value="Iron-enterobactin ABC transporter ATP-binding protein"/>
    <property type="match status" value="1"/>
</dbReference>
<dbReference type="EMBL" id="ACDE02000018">
    <property type="protein sequence ID" value="EEO40691.1"/>
    <property type="molecule type" value="Genomic_DNA"/>
</dbReference>
<dbReference type="AlphaFoldDB" id="A0A0M1VW80"/>
<keyword evidence="1" id="KW-0813">Transport</keyword>
<dbReference type="GO" id="GO:0016887">
    <property type="term" value="F:ATP hydrolysis activity"/>
    <property type="evidence" value="ECO:0007669"/>
    <property type="project" value="InterPro"/>
</dbReference>
<keyword evidence="2" id="KW-0547">Nucleotide-binding</keyword>
<dbReference type="eggNOG" id="COG1120">
    <property type="taxonomic scope" value="Bacteria"/>
</dbReference>
<dbReference type="InterPro" id="IPR017871">
    <property type="entry name" value="ABC_transporter-like_CS"/>
</dbReference>
<gene>
    <name evidence="5" type="ORF">FSCG_01404</name>
</gene>
<evidence type="ECO:0000259" key="4">
    <source>
        <dbReference type="PROSITE" id="PS50893"/>
    </source>
</evidence>
<evidence type="ECO:0000256" key="3">
    <source>
        <dbReference type="ARBA" id="ARBA00022840"/>
    </source>
</evidence>
<dbReference type="SUPFAM" id="SSF52540">
    <property type="entry name" value="P-loop containing nucleoside triphosphate hydrolases"/>
    <property type="match status" value="1"/>
</dbReference>
<dbReference type="SMART" id="SM00382">
    <property type="entry name" value="AAA"/>
    <property type="match status" value="1"/>
</dbReference>
<dbReference type="GO" id="GO:0005524">
    <property type="term" value="F:ATP binding"/>
    <property type="evidence" value="ECO:0007669"/>
    <property type="project" value="UniProtKB-KW"/>
</dbReference>
<dbReference type="RefSeq" id="WP_008803276.1">
    <property type="nucleotide sequence ID" value="NZ_KQ235737.1"/>
</dbReference>
<dbReference type="PROSITE" id="PS50893">
    <property type="entry name" value="ABC_TRANSPORTER_2"/>
    <property type="match status" value="1"/>
</dbReference>
<evidence type="ECO:0000313" key="5">
    <source>
        <dbReference type="EMBL" id="EEO40691.1"/>
    </source>
</evidence>
<dbReference type="PROSITE" id="PS00211">
    <property type="entry name" value="ABC_TRANSPORTER_1"/>
    <property type="match status" value="1"/>
</dbReference>
<reference evidence="5 6" key="1">
    <citation type="submission" date="2011-10" db="EMBL/GenBank/DDBJ databases">
        <title>The Genome Sequence of Fusobacterium sp. 4_1_13.</title>
        <authorList>
            <consortium name="The Broad Institute Genome Sequencing Platform"/>
            <person name="Earl A."/>
            <person name="Ward D."/>
            <person name="Feldgarden M."/>
            <person name="Gevers D."/>
            <person name="Strauss J."/>
            <person name="Ambrose C."/>
            <person name="Allen-Vercoe E."/>
            <person name="Young S.K."/>
            <person name="Zeng Q."/>
            <person name="Gargeya S."/>
            <person name="Fitzgerald M."/>
            <person name="Haas B."/>
            <person name="Abouelleil A."/>
            <person name="Alvarado L."/>
            <person name="Arachchi H.M."/>
            <person name="Berlin A."/>
            <person name="Brown A."/>
            <person name="Chapman S.B."/>
            <person name="Chen Z."/>
            <person name="Dunbar C."/>
            <person name="Freedman E."/>
            <person name="Gearin G."/>
            <person name="Goldberg J."/>
            <person name="Griggs A."/>
            <person name="Gujja S."/>
            <person name="Heiman D."/>
            <person name="Howarth C."/>
            <person name="Larson L."/>
            <person name="Lui A."/>
            <person name="MacDonald P.J."/>
            <person name="Montmayeur A."/>
            <person name="Murphy C."/>
            <person name="Neiman D."/>
            <person name="Pearson M."/>
            <person name="Priest M."/>
            <person name="Roberts A."/>
            <person name="Saif S."/>
            <person name="Shea T."/>
            <person name="Shenoy N."/>
            <person name="Sisk P."/>
            <person name="Stolte C."/>
            <person name="Sykes S."/>
            <person name="Wortman J."/>
            <person name="Nusbaum C."/>
            <person name="Birren B."/>
        </authorList>
    </citation>
    <scope>NUCLEOTIDE SEQUENCE [LARGE SCALE GENOMIC DNA]</scope>
    <source>
        <strain evidence="5 6">4_1_13</strain>
    </source>
</reference>
<dbReference type="PANTHER" id="PTHR43850">
    <property type="entry name" value="ABC TRANSPORTER ATP-BINDING PROTEIN MA_4021-RELATED"/>
    <property type="match status" value="1"/>
</dbReference>
<evidence type="ECO:0000256" key="1">
    <source>
        <dbReference type="ARBA" id="ARBA00022448"/>
    </source>
</evidence>
<dbReference type="HOGENOM" id="CLU_000604_1_11_0"/>
<name>A0A0M1VW80_FUSVC</name>
<dbReference type="InterPro" id="IPR003439">
    <property type="entry name" value="ABC_transporter-like_ATP-bd"/>
</dbReference>
<sequence>MKNILEVKNISYSVGENKILKDISFKCQSGEIIGIIGPNGSGKTTLLKTINGINSINSGDILLNGKSIKEYNEKELARYISFMNQNTNIEFDFPCIDIVVLGRYPYLERFQEYSKKDIELAEKYMKLTNTYKFKNKSILQLSGGERQRVLFAKILTQESQVILLDEPTASLDMRYEEDLLKEVSKEKDKDKIVILVIHNLRTAIKYCSRLILLSEGNIIKDGTVEEVITEENLNNVFGIRTKVYYNEISKSLDFCIID</sequence>